<reference evidence="2 3" key="1">
    <citation type="submission" date="2017-03" db="EMBL/GenBank/DDBJ databases">
        <title>Genomes of endolithic fungi from Antarctica.</title>
        <authorList>
            <person name="Coleine C."/>
            <person name="Masonjones S."/>
            <person name="Stajich J.E."/>
        </authorList>
    </citation>
    <scope>NUCLEOTIDE SEQUENCE [LARGE SCALE GENOMIC DNA]</scope>
    <source>
        <strain evidence="2 3">CCFEE 5187</strain>
    </source>
</reference>
<feature type="region of interest" description="Disordered" evidence="1">
    <location>
        <begin position="75"/>
        <end position="118"/>
    </location>
</feature>
<dbReference type="Proteomes" id="UP000308768">
    <property type="component" value="Unassembled WGS sequence"/>
</dbReference>
<feature type="compositionally biased region" description="Basic and acidic residues" evidence="1">
    <location>
        <begin position="210"/>
        <end position="230"/>
    </location>
</feature>
<name>A0A4U0X438_9PEZI</name>
<feature type="region of interest" description="Disordered" evidence="1">
    <location>
        <begin position="200"/>
        <end position="295"/>
    </location>
</feature>
<dbReference type="EMBL" id="NAJN01000698">
    <property type="protein sequence ID" value="TKA69763.1"/>
    <property type="molecule type" value="Genomic_DNA"/>
</dbReference>
<evidence type="ECO:0000313" key="2">
    <source>
        <dbReference type="EMBL" id="TKA69763.1"/>
    </source>
</evidence>
<feature type="compositionally biased region" description="Basic and acidic residues" evidence="1">
    <location>
        <begin position="75"/>
        <end position="111"/>
    </location>
</feature>
<organism evidence="2 3">
    <name type="scientific">Cryomyces minteri</name>
    <dbReference type="NCBI Taxonomy" id="331657"/>
    <lineage>
        <taxon>Eukaryota</taxon>
        <taxon>Fungi</taxon>
        <taxon>Dikarya</taxon>
        <taxon>Ascomycota</taxon>
        <taxon>Pezizomycotina</taxon>
        <taxon>Dothideomycetes</taxon>
        <taxon>Dothideomycetes incertae sedis</taxon>
        <taxon>Cryomyces</taxon>
    </lineage>
</organism>
<keyword evidence="3" id="KW-1185">Reference proteome</keyword>
<evidence type="ECO:0000256" key="1">
    <source>
        <dbReference type="SAM" id="MobiDB-lite"/>
    </source>
</evidence>
<feature type="compositionally biased region" description="Basic residues" evidence="1">
    <location>
        <begin position="271"/>
        <end position="281"/>
    </location>
</feature>
<sequence>MGLLKGLCHGLQENLGIGKRGREYHYGANDQAPDWYCHGTSRYQHRDCLCAGGPRGIPFPGLRLKDTGVILTEGYDKADEEARKKAPPREYSDEDRRGNAHSQKWEQDVKDAGPATATEHASLEANKVICTVVAKSTTTTGVRVLEDLVYKAISTVAMKAMALPTLATLHTNHVPIVVSTVAAKTLATTSVRMLEDLVHKVGPEAGSDPPSRERERERKKERKFEKKENTPKPPPSRAKPTRHARAAPALAEAEAARGRRRGGFGSASFRYLRHRGSRAGKRGGGEGEGEGEGNS</sequence>
<comment type="caution">
    <text evidence="2">The sequence shown here is derived from an EMBL/GenBank/DDBJ whole genome shotgun (WGS) entry which is preliminary data.</text>
</comment>
<proteinExistence type="predicted"/>
<evidence type="ECO:0000313" key="3">
    <source>
        <dbReference type="Proteomes" id="UP000308768"/>
    </source>
</evidence>
<protein>
    <submittedName>
        <fullName evidence="2">Uncharacterized protein</fullName>
    </submittedName>
</protein>
<gene>
    <name evidence="2" type="ORF">B0A49_05217</name>
</gene>
<dbReference type="AlphaFoldDB" id="A0A4U0X438"/>
<accession>A0A4U0X438</accession>